<gene>
    <name evidence="2" type="ORF">PIB30_024172</name>
</gene>
<comment type="caution">
    <text evidence="2">The sequence shown here is derived from an EMBL/GenBank/DDBJ whole genome shotgun (WGS) entry which is preliminary data.</text>
</comment>
<feature type="compositionally biased region" description="Basic and acidic residues" evidence="1">
    <location>
        <begin position="1"/>
        <end position="24"/>
    </location>
</feature>
<evidence type="ECO:0000313" key="3">
    <source>
        <dbReference type="Proteomes" id="UP001341840"/>
    </source>
</evidence>
<name>A0ABU6Y8A2_9FABA</name>
<organism evidence="2 3">
    <name type="scientific">Stylosanthes scabra</name>
    <dbReference type="NCBI Taxonomy" id="79078"/>
    <lineage>
        <taxon>Eukaryota</taxon>
        <taxon>Viridiplantae</taxon>
        <taxon>Streptophyta</taxon>
        <taxon>Embryophyta</taxon>
        <taxon>Tracheophyta</taxon>
        <taxon>Spermatophyta</taxon>
        <taxon>Magnoliopsida</taxon>
        <taxon>eudicotyledons</taxon>
        <taxon>Gunneridae</taxon>
        <taxon>Pentapetalae</taxon>
        <taxon>rosids</taxon>
        <taxon>fabids</taxon>
        <taxon>Fabales</taxon>
        <taxon>Fabaceae</taxon>
        <taxon>Papilionoideae</taxon>
        <taxon>50 kb inversion clade</taxon>
        <taxon>dalbergioids sensu lato</taxon>
        <taxon>Dalbergieae</taxon>
        <taxon>Pterocarpus clade</taxon>
        <taxon>Stylosanthes</taxon>
    </lineage>
</organism>
<evidence type="ECO:0000313" key="2">
    <source>
        <dbReference type="EMBL" id="MED6206146.1"/>
    </source>
</evidence>
<feature type="region of interest" description="Disordered" evidence="1">
    <location>
        <begin position="1"/>
        <end position="30"/>
    </location>
</feature>
<dbReference type="EMBL" id="JASCZI010241741">
    <property type="protein sequence ID" value="MED6206146.1"/>
    <property type="molecule type" value="Genomic_DNA"/>
</dbReference>
<evidence type="ECO:0000256" key="1">
    <source>
        <dbReference type="SAM" id="MobiDB-lite"/>
    </source>
</evidence>
<dbReference type="Proteomes" id="UP001341840">
    <property type="component" value="Unassembled WGS sequence"/>
</dbReference>
<reference evidence="2 3" key="1">
    <citation type="journal article" date="2023" name="Plants (Basel)">
        <title>Bridging the Gap: Combining Genomics and Transcriptomics Approaches to Understand Stylosanthes scabra, an Orphan Legume from the Brazilian Caatinga.</title>
        <authorList>
            <person name="Ferreira-Neto J.R.C."/>
            <person name="da Silva M.D."/>
            <person name="Binneck E."/>
            <person name="de Melo N.F."/>
            <person name="da Silva R.H."/>
            <person name="de Melo A.L.T.M."/>
            <person name="Pandolfi V."/>
            <person name="Bustamante F.O."/>
            <person name="Brasileiro-Vidal A.C."/>
            <person name="Benko-Iseppon A.M."/>
        </authorList>
    </citation>
    <scope>NUCLEOTIDE SEQUENCE [LARGE SCALE GENOMIC DNA]</scope>
    <source>
        <tissue evidence="2">Leaves</tissue>
    </source>
</reference>
<proteinExistence type="predicted"/>
<protein>
    <submittedName>
        <fullName evidence="2">Uncharacterized protein</fullName>
    </submittedName>
</protein>
<keyword evidence="3" id="KW-1185">Reference proteome</keyword>
<accession>A0ABU6Y8A2</accession>
<sequence length="122" mass="13929">MKKERIKERKLEKRDEGGERKMASVEDLMPSPPLLVRKRERGEFGGGRTRGAGEFPVAIVLPHHREFRAAAPQKPPSKWKVSDREEEDNEAVKVWTITVEDSIVAITPCHGRIQSFNRAIED</sequence>